<evidence type="ECO:0000313" key="3">
    <source>
        <dbReference type="EMBL" id="GAA1928275.1"/>
    </source>
</evidence>
<keyword evidence="2" id="KW-0812">Transmembrane</keyword>
<feature type="transmembrane region" description="Helical" evidence="2">
    <location>
        <begin position="26"/>
        <end position="49"/>
    </location>
</feature>
<dbReference type="NCBIfam" id="TIGR04088">
    <property type="entry name" value="cognate_SipW"/>
    <property type="match status" value="1"/>
</dbReference>
<reference evidence="3 4" key="1">
    <citation type="journal article" date="2019" name="Int. J. Syst. Evol. Microbiol.">
        <title>The Global Catalogue of Microorganisms (GCM) 10K type strain sequencing project: providing services to taxonomists for standard genome sequencing and annotation.</title>
        <authorList>
            <consortium name="The Broad Institute Genomics Platform"/>
            <consortium name="The Broad Institute Genome Sequencing Center for Infectious Disease"/>
            <person name="Wu L."/>
            <person name="Ma J."/>
        </authorList>
    </citation>
    <scope>NUCLEOTIDE SEQUENCE [LARGE SCALE GENOMIC DNA]</scope>
    <source>
        <strain evidence="3 4">JCM 14046</strain>
    </source>
</reference>
<evidence type="ECO:0000256" key="2">
    <source>
        <dbReference type="SAM" id="Phobius"/>
    </source>
</evidence>
<keyword evidence="2" id="KW-1133">Transmembrane helix</keyword>
<name>A0ABN2PPV3_9ACTN</name>
<organism evidence="3 4">
    <name type="scientific">Nocardioides lentus</name>
    <dbReference type="NCBI Taxonomy" id="338077"/>
    <lineage>
        <taxon>Bacteria</taxon>
        <taxon>Bacillati</taxon>
        <taxon>Actinomycetota</taxon>
        <taxon>Actinomycetes</taxon>
        <taxon>Propionibacteriales</taxon>
        <taxon>Nocardioidaceae</taxon>
        <taxon>Nocardioides</taxon>
    </lineage>
</organism>
<evidence type="ECO:0000313" key="4">
    <source>
        <dbReference type="Proteomes" id="UP001501612"/>
    </source>
</evidence>
<keyword evidence="4" id="KW-1185">Reference proteome</keyword>
<dbReference type="InterPro" id="IPR023833">
    <property type="entry name" value="Signal_pept_SipW-depend-type"/>
</dbReference>
<accession>A0ABN2PPV3</accession>
<proteinExistence type="predicted"/>
<dbReference type="Proteomes" id="UP001501612">
    <property type="component" value="Unassembled WGS sequence"/>
</dbReference>
<dbReference type="RefSeq" id="WP_344008698.1">
    <property type="nucleotide sequence ID" value="NZ_BAAAMY010000009.1"/>
</dbReference>
<keyword evidence="2" id="KW-0472">Membrane</keyword>
<protein>
    <recommendedName>
        <fullName evidence="5">SipW-cognate class signal peptide</fullName>
    </recommendedName>
</protein>
<dbReference type="EMBL" id="BAAAMY010000009">
    <property type="protein sequence ID" value="GAA1928275.1"/>
    <property type="molecule type" value="Genomic_DNA"/>
</dbReference>
<comment type="caution">
    <text evidence="3">The sequence shown here is derived from an EMBL/GenBank/DDBJ whole genome shotgun (WGS) entry which is preliminary data.</text>
</comment>
<evidence type="ECO:0008006" key="5">
    <source>
        <dbReference type="Google" id="ProtNLM"/>
    </source>
</evidence>
<feature type="region of interest" description="Disordered" evidence="1">
    <location>
        <begin position="1"/>
        <end position="20"/>
    </location>
</feature>
<gene>
    <name evidence="3" type="ORF">GCM10009737_32690</name>
</gene>
<evidence type="ECO:0000256" key="1">
    <source>
        <dbReference type="SAM" id="MobiDB-lite"/>
    </source>
</evidence>
<sequence>MSRHRAEGGGRGPGRRATPAPTRHRLALLVALAVALLVGIGGAGTYAFWNDRADIDTGAVASGSMDLRVDDQAIGRNTGYAKTAIAFSGRTPGEFETYDLRLRNVGRATGTYTLAVLRGGSWSYTEDAITVQAWSGTAQDDPTSYPERDTCSGSLLGAAQVFPTATPQALITTPRTLVGNAEETICVRVGIATSATDVSQDKTGTLQLRAILTQVT</sequence>